<evidence type="ECO:0000313" key="1">
    <source>
        <dbReference type="EMBL" id="MEO9386471.1"/>
    </source>
</evidence>
<dbReference type="Gene3D" id="3.40.630.40">
    <property type="entry name" value="Zn-dependent exopeptidases"/>
    <property type="match status" value="1"/>
</dbReference>
<proteinExistence type="predicted"/>
<organism evidence="1 2">
    <name type="scientific">Chromobacterium phragmitis</name>
    <dbReference type="NCBI Taxonomy" id="2202141"/>
    <lineage>
        <taxon>Bacteria</taxon>
        <taxon>Pseudomonadati</taxon>
        <taxon>Pseudomonadota</taxon>
        <taxon>Betaproteobacteria</taxon>
        <taxon>Neisseriales</taxon>
        <taxon>Chromobacteriaceae</taxon>
        <taxon>Chromobacterium</taxon>
    </lineage>
</organism>
<name>A0ABV0IYW9_9NEIS</name>
<dbReference type="Proteomes" id="UP001462502">
    <property type="component" value="Unassembled WGS sequence"/>
</dbReference>
<protein>
    <submittedName>
        <fullName evidence="1">N-acetylmuramoyl-L-alanine amidase</fullName>
    </submittedName>
</protein>
<keyword evidence="2" id="KW-1185">Reference proteome</keyword>
<accession>A0ABV0IYW9</accession>
<comment type="caution">
    <text evidence="1">The sequence shown here is derived from an EMBL/GenBank/DDBJ whole genome shotgun (WGS) entry which is preliminary data.</text>
</comment>
<reference evidence="1 2" key="1">
    <citation type="submission" date="2024-05" db="EMBL/GenBank/DDBJ databases">
        <authorList>
            <person name="De Oliveira J.P."/>
            <person name="Noriler S.A."/>
            <person name="De Oliveira A.G."/>
            <person name="Sipoli D.S."/>
        </authorList>
    </citation>
    <scope>NUCLEOTIDE SEQUENCE [LARGE SCALE GENOMIC DNA]</scope>
    <source>
        <strain evidence="1 2">LABIM192</strain>
    </source>
</reference>
<dbReference type="RefSeq" id="WP_347935542.1">
    <property type="nucleotide sequence ID" value="NZ_CP158160.1"/>
</dbReference>
<dbReference type="EMBL" id="JBDXMI010000001">
    <property type="protein sequence ID" value="MEO9386471.1"/>
    <property type="molecule type" value="Genomic_DNA"/>
</dbReference>
<evidence type="ECO:0000313" key="2">
    <source>
        <dbReference type="Proteomes" id="UP001462502"/>
    </source>
</evidence>
<gene>
    <name evidence="1" type="ORF">ABI908_20435</name>
</gene>
<sequence>MESIALPSLRGISQRISAAVLGVLGSPLRCAGGWIDQSASARGRLAFVNAGGVIVELFFITNAAELAAYQANKQRLAQAVADAIAGRP</sequence>